<keyword evidence="1" id="KW-1185">Reference proteome</keyword>
<sequence length="117" mass="12700">MAPSTDSGSADPVSSSVSSARLVQSFPCHDTIKLEEGSFVQWQQHIRLIIEGYELQGFLEGTLAAPPQFVASPEDIQTQEILLRSRVRDGLYQFLVGSSVVPDPSPSVNNTGLQIVE</sequence>
<dbReference type="Proteomes" id="UP000818029">
    <property type="component" value="Chromosome D03"/>
</dbReference>
<gene>
    <name evidence="2" type="primary">LOC121215512</name>
</gene>
<proteinExistence type="predicted"/>
<dbReference type="GeneID" id="121215512"/>
<name>A0ABM2ZU48_GOSHI</name>
<evidence type="ECO:0000313" key="2">
    <source>
        <dbReference type="RefSeq" id="XP_040946150.1"/>
    </source>
</evidence>
<reference evidence="2" key="2">
    <citation type="submission" date="2025-08" db="UniProtKB">
        <authorList>
            <consortium name="RefSeq"/>
        </authorList>
    </citation>
    <scope>IDENTIFICATION</scope>
</reference>
<reference evidence="1" key="1">
    <citation type="journal article" date="2020" name="Nat. Genet.">
        <title>Genomic diversifications of five Gossypium allopolyploid species and their impact on cotton improvement.</title>
        <authorList>
            <person name="Chen Z.J."/>
            <person name="Sreedasyam A."/>
            <person name="Ando A."/>
            <person name="Song Q."/>
            <person name="De Santiago L.M."/>
            <person name="Hulse-Kemp A.M."/>
            <person name="Ding M."/>
            <person name="Ye W."/>
            <person name="Kirkbride R.C."/>
            <person name="Jenkins J."/>
            <person name="Plott C."/>
            <person name="Lovell J."/>
            <person name="Lin Y.M."/>
            <person name="Vaughn R."/>
            <person name="Liu B."/>
            <person name="Simpson S."/>
            <person name="Scheffler B.E."/>
            <person name="Wen L."/>
            <person name="Saski C.A."/>
            <person name="Grover C.E."/>
            <person name="Hu G."/>
            <person name="Conover J.L."/>
            <person name="Carlson J.W."/>
            <person name="Shu S."/>
            <person name="Boston L.B."/>
            <person name="Williams M."/>
            <person name="Peterson D.G."/>
            <person name="McGee K."/>
            <person name="Jones D.C."/>
            <person name="Wendel J.F."/>
            <person name="Stelly D.M."/>
            <person name="Grimwood J."/>
            <person name="Schmutz J."/>
        </authorList>
    </citation>
    <scope>NUCLEOTIDE SEQUENCE [LARGE SCALE GENOMIC DNA]</scope>
    <source>
        <strain evidence="1">cv. TM-1</strain>
    </source>
</reference>
<accession>A0ABM2ZU48</accession>
<protein>
    <recommendedName>
        <fullName evidence="3">Retrotransposon Copia-like N-terminal domain-containing protein</fullName>
    </recommendedName>
</protein>
<organism evidence="1 2">
    <name type="scientific">Gossypium hirsutum</name>
    <name type="common">Upland cotton</name>
    <name type="synonym">Gossypium mexicanum</name>
    <dbReference type="NCBI Taxonomy" id="3635"/>
    <lineage>
        <taxon>Eukaryota</taxon>
        <taxon>Viridiplantae</taxon>
        <taxon>Streptophyta</taxon>
        <taxon>Embryophyta</taxon>
        <taxon>Tracheophyta</taxon>
        <taxon>Spermatophyta</taxon>
        <taxon>Magnoliopsida</taxon>
        <taxon>eudicotyledons</taxon>
        <taxon>Gunneridae</taxon>
        <taxon>Pentapetalae</taxon>
        <taxon>rosids</taxon>
        <taxon>malvids</taxon>
        <taxon>Malvales</taxon>
        <taxon>Malvaceae</taxon>
        <taxon>Malvoideae</taxon>
        <taxon>Gossypium</taxon>
    </lineage>
</organism>
<evidence type="ECO:0008006" key="3">
    <source>
        <dbReference type="Google" id="ProtNLM"/>
    </source>
</evidence>
<dbReference type="RefSeq" id="XP_040946150.1">
    <property type="nucleotide sequence ID" value="XM_041090216.1"/>
</dbReference>
<evidence type="ECO:0000313" key="1">
    <source>
        <dbReference type="Proteomes" id="UP000818029"/>
    </source>
</evidence>